<name>A0A9D1CYR1_9FIRM</name>
<dbReference type="Gene3D" id="2.40.128.20">
    <property type="match status" value="1"/>
</dbReference>
<dbReference type="InterPro" id="IPR015231">
    <property type="entry name" value="DUF1934"/>
</dbReference>
<reference evidence="1" key="2">
    <citation type="journal article" date="2021" name="PeerJ">
        <title>Extensive microbial diversity within the chicken gut microbiome revealed by metagenomics and culture.</title>
        <authorList>
            <person name="Gilroy R."/>
            <person name="Ravi A."/>
            <person name="Getino M."/>
            <person name="Pursley I."/>
            <person name="Horton D.L."/>
            <person name="Alikhan N.F."/>
            <person name="Baker D."/>
            <person name="Gharbi K."/>
            <person name="Hall N."/>
            <person name="Watson M."/>
            <person name="Adriaenssens E.M."/>
            <person name="Foster-Nyarko E."/>
            <person name="Jarju S."/>
            <person name="Secka A."/>
            <person name="Antonio M."/>
            <person name="Oren A."/>
            <person name="Chaudhuri R.R."/>
            <person name="La Ragione R."/>
            <person name="Hildebrand F."/>
            <person name="Pallen M.J."/>
        </authorList>
    </citation>
    <scope>NUCLEOTIDE SEQUENCE</scope>
    <source>
        <strain evidence="1">CHK147-3167</strain>
    </source>
</reference>
<dbReference type="InterPro" id="IPR012674">
    <property type="entry name" value="Calycin"/>
</dbReference>
<evidence type="ECO:0000313" key="2">
    <source>
        <dbReference type="Proteomes" id="UP000886786"/>
    </source>
</evidence>
<proteinExistence type="predicted"/>
<protein>
    <submittedName>
        <fullName evidence="1">DUF1934 family protein</fullName>
    </submittedName>
</protein>
<accession>A0A9D1CYR1</accession>
<evidence type="ECO:0000313" key="1">
    <source>
        <dbReference type="EMBL" id="HIQ91308.1"/>
    </source>
</evidence>
<dbReference type="Proteomes" id="UP000886786">
    <property type="component" value="Unassembled WGS sequence"/>
</dbReference>
<sequence length="121" mass="14326">MSKIKIKAETKSKNTNHKYIGKGLKVNNKITYYDEKIKTQIILSDKIVIIRESEYYIELNLKEKNKLQGKYQTKYGNLNLETSNVKINQTENSLYIKYDLIIDNEFIDTFEYILNFSIDTI</sequence>
<organism evidence="1 2">
    <name type="scientific">Candidatus Coprosoma intestinipullorum</name>
    <dbReference type="NCBI Taxonomy" id="2840752"/>
    <lineage>
        <taxon>Bacteria</taxon>
        <taxon>Bacillati</taxon>
        <taxon>Bacillota</taxon>
        <taxon>Bacillota incertae sedis</taxon>
        <taxon>Candidatus Coprosoma</taxon>
    </lineage>
</organism>
<comment type="caution">
    <text evidence="1">The sequence shown here is derived from an EMBL/GenBank/DDBJ whole genome shotgun (WGS) entry which is preliminary data.</text>
</comment>
<reference evidence="1" key="1">
    <citation type="submission" date="2020-10" db="EMBL/GenBank/DDBJ databases">
        <authorList>
            <person name="Gilroy R."/>
        </authorList>
    </citation>
    <scope>NUCLEOTIDE SEQUENCE</scope>
    <source>
        <strain evidence="1">CHK147-3167</strain>
    </source>
</reference>
<dbReference type="SUPFAM" id="SSF50814">
    <property type="entry name" value="Lipocalins"/>
    <property type="match status" value="1"/>
</dbReference>
<gene>
    <name evidence="1" type="ORF">IAB27_06790</name>
</gene>
<dbReference type="AlphaFoldDB" id="A0A9D1CYR1"/>
<dbReference type="Pfam" id="PF09148">
    <property type="entry name" value="DUF1934"/>
    <property type="match status" value="1"/>
</dbReference>
<dbReference type="EMBL" id="DVFV01000117">
    <property type="protein sequence ID" value="HIQ91308.1"/>
    <property type="molecule type" value="Genomic_DNA"/>
</dbReference>